<organism evidence="2 3">
    <name type="scientific">Plasmodium yoelii yoelii</name>
    <dbReference type="NCBI Taxonomy" id="73239"/>
    <lineage>
        <taxon>Eukaryota</taxon>
        <taxon>Sar</taxon>
        <taxon>Alveolata</taxon>
        <taxon>Apicomplexa</taxon>
        <taxon>Aconoidasida</taxon>
        <taxon>Haemosporida</taxon>
        <taxon>Plasmodiidae</taxon>
        <taxon>Plasmodium</taxon>
        <taxon>Plasmodium (Vinckeia)</taxon>
    </lineage>
</organism>
<evidence type="ECO:0000256" key="1">
    <source>
        <dbReference type="SAM" id="Phobius"/>
    </source>
</evidence>
<dbReference type="PaxDb" id="73239-Q7RGJ8"/>
<sequence>MIIWYKFYDCFNAISLKINTDNYQIHNMHLYVTILACLMFYYLFENIYILKYFVLFFIYCLYFFFFFL</sequence>
<keyword evidence="1" id="KW-1133">Transmembrane helix</keyword>
<dbReference type="InParanoid" id="Q7RGJ8"/>
<dbReference type="EMBL" id="AABL01001311">
    <property type="protein sequence ID" value="EAA16196.1"/>
    <property type="molecule type" value="Genomic_DNA"/>
</dbReference>
<feature type="transmembrane region" description="Helical" evidence="1">
    <location>
        <begin position="28"/>
        <end position="44"/>
    </location>
</feature>
<keyword evidence="1" id="KW-0812">Transmembrane</keyword>
<protein>
    <submittedName>
        <fullName evidence="2">Uncharacterized protein</fullName>
    </submittedName>
</protein>
<keyword evidence="3" id="KW-1185">Reference proteome</keyword>
<dbReference type="AlphaFoldDB" id="Q7RGJ8"/>
<gene>
    <name evidence="2" type="ORF">PY04348</name>
</gene>
<accession>Q7RGJ8</accession>
<comment type="caution">
    <text evidence="2">The sequence shown here is derived from an EMBL/GenBank/DDBJ whole genome shotgun (WGS) entry which is preliminary data.</text>
</comment>
<dbReference type="Proteomes" id="UP000008553">
    <property type="component" value="Unassembled WGS sequence"/>
</dbReference>
<feature type="non-terminal residue" evidence="2">
    <location>
        <position position="68"/>
    </location>
</feature>
<name>Q7RGJ8_PLAYO</name>
<keyword evidence="1" id="KW-0472">Membrane</keyword>
<evidence type="ECO:0000313" key="2">
    <source>
        <dbReference type="EMBL" id="EAA16196.1"/>
    </source>
</evidence>
<feature type="transmembrane region" description="Helical" evidence="1">
    <location>
        <begin position="49"/>
        <end position="67"/>
    </location>
</feature>
<proteinExistence type="predicted"/>
<reference evidence="2 3" key="1">
    <citation type="journal article" date="2002" name="Nature">
        <title>Genome sequence and comparative analysis of the model rodent malaria parasite Plasmodium yoelii yoelii.</title>
        <authorList>
            <person name="Carlton J.M."/>
            <person name="Angiuoli S.V."/>
            <person name="Suh B.B."/>
            <person name="Kooij T.W."/>
            <person name="Pertea M."/>
            <person name="Silva J.C."/>
            <person name="Ermolaeva M.D."/>
            <person name="Allen J.E."/>
            <person name="Selengut J.D."/>
            <person name="Koo H.L."/>
            <person name="Peterson J.D."/>
            <person name="Pop M."/>
            <person name="Kosack D.S."/>
            <person name="Shumway M.F."/>
            <person name="Bidwell S.L."/>
            <person name="Shallom S.J."/>
            <person name="van Aken S.E."/>
            <person name="Riedmuller S.B."/>
            <person name="Feldblyum T.V."/>
            <person name="Cho J.K."/>
            <person name="Quackenbush J."/>
            <person name="Sedegah M."/>
            <person name="Shoaibi A."/>
            <person name="Cummings L.M."/>
            <person name="Florens L."/>
            <person name="Yates J.R."/>
            <person name="Raine J.D."/>
            <person name="Sinden R.E."/>
            <person name="Harris M.A."/>
            <person name="Cunningham D.A."/>
            <person name="Preiser P.R."/>
            <person name="Bergman L.W."/>
            <person name="Vaidya A.B."/>
            <person name="van Lin L.H."/>
            <person name="Janse C.J."/>
            <person name="Waters A.P."/>
            <person name="Smith H.O."/>
            <person name="White O.R."/>
            <person name="Salzberg S.L."/>
            <person name="Venter J.C."/>
            <person name="Fraser C.M."/>
            <person name="Hoffman S.L."/>
            <person name="Gardner M.J."/>
            <person name="Carucci D.J."/>
        </authorList>
    </citation>
    <scope>NUCLEOTIDE SEQUENCE [LARGE SCALE GENOMIC DNA]</scope>
    <source>
        <strain evidence="2 3">17XNL</strain>
    </source>
</reference>
<evidence type="ECO:0000313" key="3">
    <source>
        <dbReference type="Proteomes" id="UP000008553"/>
    </source>
</evidence>